<accession>A0ABY6HLA7</accession>
<dbReference type="CDD" id="cd00093">
    <property type="entry name" value="HTH_XRE"/>
    <property type="match status" value="1"/>
</dbReference>
<proteinExistence type="predicted"/>
<dbReference type="InterPro" id="IPR010982">
    <property type="entry name" value="Lambda_DNA-bd_dom_sf"/>
</dbReference>
<name>A0ABY6HLA7_9ARCH</name>
<reference evidence="3" key="1">
    <citation type="submission" date="2022-09" db="EMBL/GenBank/DDBJ databases">
        <title>Actin cytoskeleton and complex cell architecture in an #Asgard archaeon.</title>
        <authorList>
            <person name="Ponce Toledo R.I."/>
            <person name="Schleper C."/>
            <person name="Rodrigues Oliveira T."/>
            <person name="Wollweber F."/>
            <person name="Xu J."/>
            <person name="Rittmann S."/>
            <person name="Klingl A."/>
            <person name="Pilhofer M."/>
        </authorList>
    </citation>
    <scope>NUCLEOTIDE SEQUENCE</scope>
    <source>
        <strain evidence="3">B-35</strain>
    </source>
</reference>
<dbReference type="SUPFAM" id="SSF47413">
    <property type="entry name" value="lambda repressor-like DNA-binding domains"/>
    <property type="match status" value="1"/>
</dbReference>
<evidence type="ECO:0000313" key="3">
    <source>
        <dbReference type="EMBL" id="UYP44282.1"/>
    </source>
</evidence>
<protein>
    <recommendedName>
        <fullName evidence="2">HTH cro/C1-type domain-containing protein</fullName>
    </recommendedName>
</protein>
<evidence type="ECO:0000259" key="2">
    <source>
        <dbReference type="PROSITE" id="PS50943"/>
    </source>
</evidence>
<gene>
    <name evidence="3" type="ORF">NEF87_000567</name>
</gene>
<dbReference type="Pfam" id="PF01381">
    <property type="entry name" value="HTH_3"/>
    <property type="match status" value="1"/>
</dbReference>
<dbReference type="PANTHER" id="PTHR46558">
    <property type="entry name" value="TRACRIPTIONAL REGULATORY PROTEIN-RELATED-RELATED"/>
    <property type="match status" value="1"/>
</dbReference>
<dbReference type="Gene3D" id="1.10.260.40">
    <property type="entry name" value="lambda repressor-like DNA-binding domains"/>
    <property type="match status" value="1"/>
</dbReference>
<dbReference type="SMART" id="SM00530">
    <property type="entry name" value="HTH_XRE"/>
    <property type="match status" value="1"/>
</dbReference>
<dbReference type="InterPro" id="IPR001387">
    <property type="entry name" value="Cro/C1-type_HTH"/>
</dbReference>
<keyword evidence="1" id="KW-0238">DNA-binding</keyword>
<sequence length="67" mass="7819">MKNQVKELRMEKNITQQELATAVNVSRQTISYIENGEKSPNIIVALKIAEYFRMQVDEIFELESSDR</sequence>
<dbReference type="Proteomes" id="UP001208689">
    <property type="component" value="Chromosome"/>
</dbReference>
<dbReference type="EMBL" id="CP104013">
    <property type="protein sequence ID" value="UYP44282.1"/>
    <property type="molecule type" value="Genomic_DNA"/>
</dbReference>
<dbReference type="PANTHER" id="PTHR46558:SF4">
    <property type="entry name" value="DNA-BIDING PHAGE PROTEIN"/>
    <property type="match status" value="1"/>
</dbReference>
<keyword evidence="4" id="KW-1185">Reference proteome</keyword>
<evidence type="ECO:0000256" key="1">
    <source>
        <dbReference type="ARBA" id="ARBA00023125"/>
    </source>
</evidence>
<feature type="domain" description="HTH cro/C1-type" evidence="2">
    <location>
        <begin position="5"/>
        <end position="59"/>
    </location>
</feature>
<evidence type="ECO:0000313" key="4">
    <source>
        <dbReference type="Proteomes" id="UP001208689"/>
    </source>
</evidence>
<organism evidence="3 4">
    <name type="scientific">Candidatus Lokiarchaeum ossiferum</name>
    <dbReference type="NCBI Taxonomy" id="2951803"/>
    <lineage>
        <taxon>Archaea</taxon>
        <taxon>Promethearchaeati</taxon>
        <taxon>Promethearchaeota</taxon>
        <taxon>Promethearchaeia</taxon>
        <taxon>Promethearchaeales</taxon>
        <taxon>Promethearchaeaceae</taxon>
        <taxon>Candidatus Lokiarchaeum</taxon>
    </lineage>
</organism>
<dbReference type="PROSITE" id="PS50943">
    <property type="entry name" value="HTH_CROC1"/>
    <property type="match status" value="1"/>
</dbReference>